<reference evidence="1" key="1">
    <citation type="submission" date="2023-04" db="EMBL/GenBank/DDBJ databases">
        <title>APH(3)-Id, a novel chromosomal aminoglycoside phosphotransferase, identified from an environmental isolate of Kluyvera intermedia DW18.</title>
        <authorList>
            <person name="Sha Y."/>
        </authorList>
    </citation>
    <scope>NUCLEOTIDE SEQUENCE</scope>
    <source>
        <strain evidence="1">DW18</strain>
    </source>
</reference>
<gene>
    <name evidence="1" type="ORF">QBD33_11695</name>
</gene>
<evidence type="ECO:0000313" key="1">
    <source>
        <dbReference type="EMBL" id="WGL54370.1"/>
    </source>
</evidence>
<dbReference type="Proteomes" id="UP001177527">
    <property type="component" value="Chromosome"/>
</dbReference>
<dbReference type="RefSeq" id="WP_279216780.1">
    <property type="nucleotide sequence ID" value="NZ_CP119319.1"/>
</dbReference>
<dbReference type="EMBL" id="CP123488">
    <property type="protein sequence ID" value="WGL54370.1"/>
    <property type="molecule type" value="Genomic_DNA"/>
</dbReference>
<proteinExistence type="predicted"/>
<accession>A0AA95FVK8</accession>
<name>A0AA95FVK8_KLUIN</name>
<protein>
    <submittedName>
        <fullName evidence="1">Uncharacterized protein</fullName>
    </submittedName>
</protein>
<dbReference type="AlphaFoldDB" id="A0AA95FVK8"/>
<sequence length="59" mass="6923">MAGTLINKRRILTYPGAKWKNKNKHPAKSVKIFAINCAKMIKRSFTVEIKRRKIDEHRS</sequence>
<evidence type="ECO:0000313" key="2">
    <source>
        <dbReference type="Proteomes" id="UP001177527"/>
    </source>
</evidence>
<organism evidence="1 2">
    <name type="scientific">Kluyvera intermedia</name>
    <name type="common">Enterobacter intermedius</name>
    <dbReference type="NCBI Taxonomy" id="61648"/>
    <lineage>
        <taxon>Bacteria</taxon>
        <taxon>Pseudomonadati</taxon>
        <taxon>Pseudomonadota</taxon>
        <taxon>Gammaproteobacteria</taxon>
        <taxon>Enterobacterales</taxon>
        <taxon>Enterobacteriaceae</taxon>
        <taxon>Kluyvera</taxon>
    </lineage>
</organism>